<feature type="compositionally biased region" description="Basic and acidic residues" evidence="2">
    <location>
        <begin position="439"/>
        <end position="452"/>
    </location>
</feature>
<dbReference type="PANTHER" id="PTHR47357">
    <property type="entry name" value="COP1-INTERACTIVE PROTEIN 1"/>
    <property type="match status" value="1"/>
</dbReference>
<accession>A0A8H5B038</accession>
<protein>
    <submittedName>
        <fullName evidence="3">Uncharacterized protein</fullName>
    </submittedName>
</protein>
<feature type="region of interest" description="Disordered" evidence="2">
    <location>
        <begin position="779"/>
        <end position="866"/>
    </location>
</feature>
<feature type="compositionally biased region" description="Acidic residues" evidence="2">
    <location>
        <begin position="518"/>
        <end position="528"/>
    </location>
</feature>
<dbReference type="Proteomes" id="UP000567179">
    <property type="component" value="Unassembled WGS sequence"/>
</dbReference>
<sequence length="1952" mass="214206">MSKRRDPLPRLNVNPSLSFQQPMGGPGQALYSPALPTSLQQSFHPSFPMNNPLQTPMQGFFPQQIPGAPARPGHHHQASIQLAAAGIHPPSFVTPVSGHFPRPSMALGPGGIPLAPSHHPFPNRNRRQLSIGGPPKAVLGGPARKLSPLPGTSSPAIPAAATPAPPPVKTKKVVVNLPKETVPGEGDEGATRQPWARTPMSEFVLDTVTVVPVEISTAEEYPSEAERHGLPNSIDVYLPGKLAWDVIKKRAIEEKLEKLGVEPGSGSNVPHIHAPHARAASISSPADPALLLFKLNKLQQTQEASSASASLSVSPQPPFGVNLGLTPSPGGFRFGMNRHGHSMSMAQGPSHQPYSNSPSPFNPFGYNAISGTESVAESHLSDTSTDPIYAPQGRVPMSVSSLAPPLSAVGTKPSNIDFIRGFGLDVPLESEEEGEEDNRESPEANDSDKENQDVTLEQHDEYISDADDGTTTVPQTRVHSRHVSKLSAALSLRSVGGNFHAQFQAATEKDQQESNDVQQEECDNLSEGEVEKNEDVDPAEEWTGSEDFHLGLDTSDDESIGEWSNPSDEERARQQRVERRNRRRAHQVDQPRRLPNFPRPPETAHGFFQREDDDIISNPSEENLPLGHRADFLGVVTEEYYEEDDPQTARDSDSHGLDIPPHSRGPSSQYSLHDPAMAHSRNASDQYANHNASQHQSSASFGRKDSLNPFAKPFVFGAPLGGSSWQSQPESSMPMPMPVLNSSGSGSFPSHSRLPSIGKPLNVAAPEFKPGGFSFRLADAPQMPETKPAPTFPEPHHAEPMPMESSPFRVQGREKRPRLDPDMSIEEGDSMTSFKFPMRLDSSSPQKNRHQRPDSVSSSTGDQDEDQVQPFTFAGFSAVANNMPVVPKESDAAEEEILDDSVNTSGTTKGYENGVESDENDIPAIGKIKRAPAPLHFNHPVSSNTVPAGLFKALVSNDERTRRRVRSRLNSGEFAFSRRPSMDDDDVALIAHRTPLRFASDPERPTTADDDVFSASQHIRRPSSGSPRTMRRYLQRQSSLPDARIDSRRAISPSSSEPSVTAAEPSARMSLQHLESILADLLDEKLGELRVDLVVQNTNVVGTESSAAVESMIPDVIALFKAELQQAATEIMKDSRMESKGDFDFETVKSIVKDGHKELLAALETHLQRVAQPPPTSNGAHVHRHDHLDAVVEQTGTRTVKAVVEAIANLSARQEALAASATAREQDLMVERIVTALTPMVEALHTDPVDYNFLTERLTQSVKPHISQLIDLASDKRETAGLIIEQLLPHLPSPRDTSVDTDTISRQLIAEVRRAIAPIDAFEIKEQVADLVVERLDSRFALRDKTFNIDTVTSSVTESISGLFHDLNTVPSTLSDIATVQKAAEGRQNDISHSQSQILSSLANIPVEINSRIDKIVNSQSDAFDKLHHSISSLGPDANILSIKDSVETLSSEQRSLSEQHQLTFVQTQTIADILNTLPTEISGLVKGLEISLIDVVASKDNSKRELEELRKLNTEYQVQLAKARGNYGQVRVEKDIQAGRLADVESDRDRLRAQNKELQESSSNKESERSTLEKRNAELEDALAKALSRLQSVDVVTQAKDSSIGSLEKSNAELSTEKHDLKAKVNATEQEVSFLVKEKTALSYALESLQAKFDLLLQQQDHWKALDMATEKINLVHNLLENADNDETRELREYRAKGRGMEEKMFSLQTHVKELEKRLAANDNMMIVTRQNMSQAQQRSDEWERRAMESEGQLEMVRTQLEQAEQTHSQLDNDYSTVKMQLEELEAQGRLQQDKENKMRTEISALESKCSRLQLELEKSNASRRIAANSPVPFRPQTGGQLQTPTRPDSRASTFYDARGAAASRRVPSYTTARNVVSPSAPASSVWDSMHAPTAKSQWTVPSIHTPPSRYEAPSTPKASPAVLLNSHRAPSPTPSIVSNAPTQGEDGWWS</sequence>
<feature type="region of interest" description="Disordered" evidence="2">
    <location>
        <begin position="1831"/>
        <end position="1853"/>
    </location>
</feature>
<feature type="region of interest" description="Disordered" evidence="2">
    <location>
        <begin position="462"/>
        <end position="481"/>
    </location>
</feature>
<comment type="caution">
    <text evidence="3">The sequence shown here is derived from an EMBL/GenBank/DDBJ whole genome shotgun (WGS) entry which is preliminary data.</text>
</comment>
<dbReference type="GO" id="GO:0005200">
    <property type="term" value="F:structural constituent of cytoskeleton"/>
    <property type="evidence" value="ECO:0007669"/>
    <property type="project" value="TreeGrafter"/>
</dbReference>
<evidence type="ECO:0000313" key="3">
    <source>
        <dbReference type="EMBL" id="KAF5313267.1"/>
    </source>
</evidence>
<feature type="region of interest" description="Disordered" evidence="2">
    <location>
        <begin position="1"/>
        <end position="28"/>
    </location>
</feature>
<feature type="region of interest" description="Disordered" evidence="2">
    <location>
        <begin position="429"/>
        <end position="452"/>
    </location>
</feature>
<feature type="region of interest" description="Disordered" evidence="2">
    <location>
        <begin position="1881"/>
        <end position="1952"/>
    </location>
</feature>
<feature type="region of interest" description="Disordered" evidence="2">
    <location>
        <begin position="112"/>
        <end position="171"/>
    </location>
</feature>
<organism evidence="3 4">
    <name type="scientific">Psilocybe cf. subviscida</name>
    <dbReference type="NCBI Taxonomy" id="2480587"/>
    <lineage>
        <taxon>Eukaryota</taxon>
        <taxon>Fungi</taxon>
        <taxon>Dikarya</taxon>
        <taxon>Basidiomycota</taxon>
        <taxon>Agaricomycotina</taxon>
        <taxon>Agaricomycetes</taxon>
        <taxon>Agaricomycetidae</taxon>
        <taxon>Agaricales</taxon>
        <taxon>Agaricineae</taxon>
        <taxon>Strophariaceae</taxon>
        <taxon>Psilocybe</taxon>
    </lineage>
</organism>
<feature type="compositionally biased region" description="Polar residues" evidence="2">
    <location>
        <begin position="1839"/>
        <end position="1853"/>
    </location>
</feature>
<feature type="compositionally biased region" description="Basic and acidic residues" evidence="2">
    <location>
        <begin position="647"/>
        <end position="656"/>
    </location>
</feature>
<proteinExistence type="predicted"/>
<feature type="compositionally biased region" description="Basic and acidic residues" evidence="2">
    <location>
        <begin position="568"/>
        <end position="578"/>
    </location>
</feature>
<feature type="region of interest" description="Disordered" evidence="2">
    <location>
        <begin position="998"/>
        <end position="1067"/>
    </location>
</feature>
<feature type="region of interest" description="Disordered" evidence="2">
    <location>
        <begin position="505"/>
        <end position="628"/>
    </location>
</feature>
<reference evidence="3 4" key="1">
    <citation type="journal article" date="2020" name="ISME J.">
        <title>Uncovering the hidden diversity of litter-decomposition mechanisms in mushroom-forming fungi.</title>
        <authorList>
            <person name="Floudas D."/>
            <person name="Bentzer J."/>
            <person name="Ahren D."/>
            <person name="Johansson T."/>
            <person name="Persson P."/>
            <person name="Tunlid A."/>
        </authorList>
    </citation>
    <scope>NUCLEOTIDE SEQUENCE [LARGE SCALE GENOMIC DNA]</scope>
    <source>
        <strain evidence="3 4">CBS 101986</strain>
    </source>
</reference>
<keyword evidence="4" id="KW-1185">Reference proteome</keyword>
<keyword evidence="1" id="KW-0175">Coiled coil</keyword>
<dbReference type="EMBL" id="JAACJJ010000056">
    <property type="protein sequence ID" value="KAF5313267.1"/>
    <property type="molecule type" value="Genomic_DNA"/>
</dbReference>
<gene>
    <name evidence="3" type="ORF">D9619_003314</name>
</gene>
<dbReference type="OrthoDB" id="3357224at2759"/>
<feature type="region of interest" description="Disordered" evidence="2">
    <location>
        <begin position="641"/>
        <end position="674"/>
    </location>
</feature>
<dbReference type="PANTHER" id="PTHR47357:SF1">
    <property type="entry name" value="SPINDLE POLE BODY COMPONENT 110"/>
    <property type="match status" value="1"/>
</dbReference>
<evidence type="ECO:0000313" key="4">
    <source>
        <dbReference type="Proteomes" id="UP000567179"/>
    </source>
</evidence>
<feature type="region of interest" description="Disordered" evidence="2">
    <location>
        <begin position="1548"/>
        <end position="1575"/>
    </location>
</feature>
<feature type="compositionally biased region" description="Basic and acidic residues" evidence="2">
    <location>
        <begin position="811"/>
        <end position="821"/>
    </location>
</feature>
<evidence type="ECO:0000256" key="1">
    <source>
        <dbReference type="SAM" id="Coils"/>
    </source>
</evidence>
<evidence type="ECO:0000256" key="2">
    <source>
        <dbReference type="SAM" id="MobiDB-lite"/>
    </source>
</evidence>
<feature type="compositionally biased region" description="Acidic residues" evidence="2">
    <location>
        <begin position="429"/>
        <end position="438"/>
    </location>
</feature>
<name>A0A8H5B038_9AGAR</name>
<feature type="coiled-coil region" evidence="1">
    <location>
        <begin position="1734"/>
        <end position="1824"/>
    </location>
</feature>
<dbReference type="GO" id="GO:0005856">
    <property type="term" value="C:cytoskeleton"/>
    <property type="evidence" value="ECO:0007669"/>
    <property type="project" value="TreeGrafter"/>
</dbReference>